<evidence type="ECO:0000313" key="4">
    <source>
        <dbReference type="EMBL" id="RZI03364.1"/>
    </source>
</evidence>
<reference evidence="4 5" key="1">
    <citation type="submission" date="2018-11" db="EMBL/GenBank/DDBJ databases">
        <title>Genomic profiling of Staphylococcus species from a Poultry farm system in KwaZulu-Natal, South Africa.</title>
        <authorList>
            <person name="Amoako D.G."/>
            <person name="Somboro A.M."/>
            <person name="Abia A.L.K."/>
            <person name="Bester L.A."/>
            <person name="Essack S.Y."/>
        </authorList>
    </citation>
    <scope>NUCLEOTIDE SEQUENCE [LARGE SCALE GENOMIC DNA]</scope>
    <source>
        <strain evidence="4 5">SA11</strain>
    </source>
</reference>
<dbReference type="PANTHER" id="PTHR43479:SF11">
    <property type="entry name" value="ACREF_ENVCD OPERON REPRESSOR-RELATED"/>
    <property type="match status" value="1"/>
</dbReference>
<dbReference type="Pfam" id="PF00440">
    <property type="entry name" value="TetR_N"/>
    <property type="match status" value="1"/>
</dbReference>
<dbReference type="SUPFAM" id="SSF46689">
    <property type="entry name" value="Homeodomain-like"/>
    <property type="match status" value="1"/>
</dbReference>
<proteinExistence type="predicted"/>
<sequence>MRSKIDIQFKDSSIRPKPTKWGDLLHNKRVKLEKSGTQEWVFQALMLLLEKENFDKITITKICDKAGINRSTFYRNYENKEDIVIKQLETDLGYITQLIENGSSENEVYHYVFTNCTYVLEVMELGLYNVVLKYLTQLQFRILKMDGIYINSPKDRLITTYHLAGIINIFLNWLHPENHLPAEQFIEVLKKQVGHINKEDILKVLHLLVEEKHPEN</sequence>
<gene>
    <name evidence="4" type="ORF">EIG99_03705</name>
</gene>
<evidence type="ECO:0000256" key="2">
    <source>
        <dbReference type="PROSITE-ProRule" id="PRU00335"/>
    </source>
</evidence>
<dbReference type="InterPro" id="IPR050624">
    <property type="entry name" value="HTH-type_Tx_Regulator"/>
</dbReference>
<feature type="DNA-binding region" description="H-T-H motif" evidence="2">
    <location>
        <begin position="58"/>
        <end position="77"/>
    </location>
</feature>
<feature type="domain" description="HTH tetR-type" evidence="3">
    <location>
        <begin position="35"/>
        <end position="95"/>
    </location>
</feature>
<protein>
    <submittedName>
        <fullName evidence="4">TetR/AcrR family transcriptional regulator</fullName>
    </submittedName>
</protein>
<comment type="caution">
    <text evidence="4">The sequence shown here is derived from an EMBL/GenBank/DDBJ whole genome shotgun (WGS) entry which is preliminary data.</text>
</comment>
<dbReference type="RefSeq" id="WP_130135349.1">
    <property type="nucleotide sequence ID" value="NZ_RQTE01000065.1"/>
</dbReference>
<dbReference type="InterPro" id="IPR009057">
    <property type="entry name" value="Homeodomain-like_sf"/>
</dbReference>
<dbReference type="EMBL" id="RQTE01000065">
    <property type="protein sequence ID" value="RZI03364.1"/>
    <property type="molecule type" value="Genomic_DNA"/>
</dbReference>
<dbReference type="Proteomes" id="UP000293854">
    <property type="component" value="Unassembled WGS sequence"/>
</dbReference>
<dbReference type="Gene3D" id="1.10.357.10">
    <property type="entry name" value="Tetracycline Repressor, domain 2"/>
    <property type="match status" value="1"/>
</dbReference>
<evidence type="ECO:0000259" key="3">
    <source>
        <dbReference type="PROSITE" id="PS50977"/>
    </source>
</evidence>
<dbReference type="PROSITE" id="PS50977">
    <property type="entry name" value="HTH_TETR_2"/>
    <property type="match status" value="1"/>
</dbReference>
<organism evidence="4 5">
    <name type="scientific">Staphylococcus condimenti</name>
    <dbReference type="NCBI Taxonomy" id="70255"/>
    <lineage>
        <taxon>Bacteria</taxon>
        <taxon>Bacillati</taxon>
        <taxon>Bacillota</taxon>
        <taxon>Bacilli</taxon>
        <taxon>Bacillales</taxon>
        <taxon>Staphylococcaceae</taxon>
        <taxon>Staphylococcus</taxon>
    </lineage>
</organism>
<accession>A0A4Q7CQW4</accession>
<dbReference type="PANTHER" id="PTHR43479">
    <property type="entry name" value="ACREF/ENVCD OPERON REPRESSOR-RELATED"/>
    <property type="match status" value="1"/>
</dbReference>
<dbReference type="InterPro" id="IPR001647">
    <property type="entry name" value="HTH_TetR"/>
</dbReference>
<evidence type="ECO:0000256" key="1">
    <source>
        <dbReference type="ARBA" id="ARBA00023125"/>
    </source>
</evidence>
<evidence type="ECO:0000313" key="5">
    <source>
        <dbReference type="Proteomes" id="UP000293854"/>
    </source>
</evidence>
<dbReference type="AlphaFoldDB" id="A0A4Q7CQW4"/>
<keyword evidence="1 2" id="KW-0238">DNA-binding</keyword>
<dbReference type="GO" id="GO:0003677">
    <property type="term" value="F:DNA binding"/>
    <property type="evidence" value="ECO:0007669"/>
    <property type="project" value="UniProtKB-UniRule"/>
</dbReference>
<name>A0A4Q7CQW4_9STAP</name>